<keyword evidence="3" id="KW-0378">Hydrolase</keyword>
<evidence type="ECO:0000313" key="3">
    <source>
        <dbReference type="EMBL" id="CDI79555.1"/>
    </source>
</evidence>
<dbReference type="Proteomes" id="UP000018050">
    <property type="component" value="Unassembled WGS sequence"/>
</dbReference>
<accession>U6GHC7</accession>
<evidence type="ECO:0000313" key="4">
    <source>
        <dbReference type="Proteomes" id="UP000018050"/>
    </source>
</evidence>
<dbReference type="Pfam" id="PF02338">
    <property type="entry name" value="OTU"/>
    <property type="match status" value="1"/>
</dbReference>
<gene>
    <name evidence="3" type="ORF">EAH_00001960</name>
</gene>
<name>U6GHC7_EIMAC</name>
<dbReference type="Gene3D" id="3.90.70.80">
    <property type="match status" value="1"/>
</dbReference>
<dbReference type="GO" id="GO:0016579">
    <property type="term" value="P:protein deubiquitination"/>
    <property type="evidence" value="ECO:0007669"/>
    <property type="project" value="TreeGrafter"/>
</dbReference>
<feature type="compositionally biased region" description="Low complexity" evidence="1">
    <location>
        <begin position="30"/>
        <end position="44"/>
    </location>
</feature>
<evidence type="ECO:0000256" key="1">
    <source>
        <dbReference type="SAM" id="MobiDB-lite"/>
    </source>
</evidence>
<keyword evidence="4" id="KW-1185">Reference proteome</keyword>
<dbReference type="AlphaFoldDB" id="U6GHC7"/>
<dbReference type="PROSITE" id="PS50802">
    <property type="entry name" value="OTU"/>
    <property type="match status" value="1"/>
</dbReference>
<dbReference type="OMA" id="RTCFDSK"/>
<dbReference type="InterPro" id="IPR050704">
    <property type="entry name" value="Peptidase_C85-like"/>
</dbReference>
<proteinExistence type="predicted"/>
<dbReference type="PANTHER" id="PTHR12419">
    <property type="entry name" value="OTU DOMAIN CONTAINING PROTEIN"/>
    <property type="match status" value="1"/>
</dbReference>
<dbReference type="VEuPathDB" id="ToxoDB:EAH_00001960"/>
<protein>
    <submittedName>
        <fullName evidence="3">OTU-like cysteine protease domain-containing protein, putative</fullName>
    </submittedName>
</protein>
<keyword evidence="3" id="KW-0645">Protease</keyword>
<evidence type="ECO:0000259" key="2">
    <source>
        <dbReference type="PROSITE" id="PS50802"/>
    </source>
</evidence>
<dbReference type="RefSeq" id="XP_013250378.1">
    <property type="nucleotide sequence ID" value="XM_013394924.1"/>
</dbReference>
<reference evidence="3" key="1">
    <citation type="submission" date="2013-10" db="EMBL/GenBank/DDBJ databases">
        <title>Genomic analysis of the causative agents of coccidiosis in chickens.</title>
        <authorList>
            <person name="Reid A.J."/>
            <person name="Blake D."/>
            <person name="Billington K."/>
            <person name="Browne H."/>
            <person name="Dunn M."/>
            <person name="Hung S."/>
            <person name="Kawahara F."/>
            <person name="Miranda-Saavedra D."/>
            <person name="Mourier T."/>
            <person name="Nagra H."/>
            <person name="Otto T.D."/>
            <person name="Rawlings N."/>
            <person name="Sanchez A."/>
            <person name="Sanders M."/>
            <person name="Subramaniam C."/>
            <person name="Tay Y."/>
            <person name="Dear P."/>
            <person name="Doerig C."/>
            <person name="Gruber A."/>
            <person name="Parkinson J."/>
            <person name="Shirley M."/>
            <person name="Wan K.L."/>
            <person name="Berriman M."/>
            <person name="Tomley F."/>
            <person name="Pain A."/>
        </authorList>
    </citation>
    <scope>NUCLEOTIDE SEQUENCE [LARGE SCALE GENOMIC DNA]</scope>
    <source>
        <strain evidence="3">Houghton</strain>
    </source>
</reference>
<sequence>MVRTCFDSKALSSSESSSSLPNSEEDASDVRQAPRAAAGTAAAAPVGTDECPALLPMTEEDFVLLDRLERRVDAQSFATVLKAYLIVRNRVAAIRADREFKQNQLGLPAAKQGHGGPHTGCPPSGGPSSGGPASAAATAPIAPLKKCSSRVALMNVHRHRSDSLGLHEMGEEQEKQKPRLIRRLWLFRKNSSEDQPSNNSSSPAAATATAEYPKSMKAWEASSNDLLEQRLSFLGCRSVTSVGDGNCQFRSCALNLFGSERFHMLVRREAVAQMQRQREVYAQFFESPQLLDRYLRDMNRKGTWGDELSLRAIADAFCCSIHLITSTPSSWYLRYDPERGGEKVQPKRHLFLTYISPIHYNAFALKDTKCAATAAETPNTEHM</sequence>
<dbReference type="SUPFAM" id="SSF54001">
    <property type="entry name" value="Cysteine proteinases"/>
    <property type="match status" value="1"/>
</dbReference>
<feature type="domain" description="OTU" evidence="2">
    <location>
        <begin position="236"/>
        <end position="366"/>
    </location>
</feature>
<feature type="compositionally biased region" description="Low complexity" evidence="1">
    <location>
        <begin position="7"/>
        <end position="22"/>
    </location>
</feature>
<dbReference type="GO" id="GO:0006508">
    <property type="term" value="P:proteolysis"/>
    <property type="evidence" value="ECO:0007669"/>
    <property type="project" value="UniProtKB-KW"/>
</dbReference>
<dbReference type="EMBL" id="HG671043">
    <property type="protein sequence ID" value="CDI79555.1"/>
    <property type="molecule type" value="Genomic_DNA"/>
</dbReference>
<dbReference type="InterPro" id="IPR038765">
    <property type="entry name" value="Papain-like_cys_pep_sf"/>
</dbReference>
<dbReference type="CDD" id="cd22751">
    <property type="entry name" value="OTU_plant_OTU9-like"/>
    <property type="match status" value="1"/>
</dbReference>
<organism evidence="3 4">
    <name type="scientific">Eimeria acervulina</name>
    <name type="common">Coccidian parasite</name>
    <dbReference type="NCBI Taxonomy" id="5801"/>
    <lineage>
        <taxon>Eukaryota</taxon>
        <taxon>Sar</taxon>
        <taxon>Alveolata</taxon>
        <taxon>Apicomplexa</taxon>
        <taxon>Conoidasida</taxon>
        <taxon>Coccidia</taxon>
        <taxon>Eucoccidiorida</taxon>
        <taxon>Eimeriorina</taxon>
        <taxon>Eimeriidae</taxon>
        <taxon>Eimeria</taxon>
    </lineage>
</organism>
<reference evidence="3" key="2">
    <citation type="submission" date="2013-10" db="EMBL/GenBank/DDBJ databases">
        <authorList>
            <person name="Aslett M."/>
        </authorList>
    </citation>
    <scope>NUCLEOTIDE SEQUENCE [LARGE SCALE GENOMIC DNA]</scope>
    <source>
        <strain evidence="3">Houghton</strain>
    </source>
</reference>
<feature type="region of interest" description="Disordered" evidence="1">
    <location>
        <begin position="108"/>
        <end position="137"/>
    </location>
</feature>
<dbReference type="OrthoDB" id="415023at2759"/>
<feature type="region of interest" description="Disordered" evidence="1">
    <location>
        <begin position="1"/>
        <end position="44"/>
    </location>
</feature>
<dbReference type="GO" id="GO:0004843">
    <property type="term" value="F:cysteine-type deubiquitinase activity"/>
    <property type="evidence" value="ECO:0007669"/>
    <property type="project" value="TreeGrafter"/>
</dbReference>
<dbReference type="PANTHER" id="PTHR12419:SF11">
    <property type="entry name" value="OTU DOMAIN-CONTAINING PROTEIN DDB_G0284757"/>
    <property type="match status" value="1"/>
</dbReference>
<dbReference type="InterPro" id="IPR003323">
    <property type="entry name" value="OTU_dom"/>
</dbReference>
<dbReference type="GeneID" id="25268266"/>